<accession>A0ABS2MTS8</accession>
<dbReference type="CDD" id="cd00995">
    <property type="entry name" value="PBP2_NikA_DppA_OppA_like"/>
    <property type="match status" value="1"/>
</dbReference>
<evidence type="ECO:0000313" key="8">
    <source>
        <dbReference type="Proteomes" id="UP000767854"/>
    </source>
</evidence>
<evidence type="ECO:0000256" key="5">
    <source>
        <dbReference type="SAM" id="SignalP"/>
    </source>
</evidence>
<comment type="similarity">
    <text evidence="1">Belongs to the bacterial solute-binding protein 5 family.</text>
</comment>
<feature type="region of interest" description="Disordered" evidence="4">
    <location>
        <begin position="25"/>
        <end position="54"/>
    </location>
</feature>
<dbReference type="InterPro" id="IPR030678">
    <property type="entry name" value="Peptide/Ni-bd"/>
</dbReference>
<dbReference type="Gene3D" id="3.40.190.10">
    <property type="entry name" value="Periplasmic binding protein-like II"/>
    <property type="match status" value="1"/>
</dbReference>
<comment type="caution">
    <text evidence="7">The sequence shown here is derived from an EMBL/GenBank/DDBJ whole genome shotgun (WGS) entry which is preliminary data.</text>
</comment>
<protein>
    <submittedName>
        <fullName evidence="7">Peptide/nickel transport system substrate-binding protein</fullName>
    </submittedName>
</protein>
<feature type="domain" description="Solute-binding protein family 5" evidence="6">
    <location>
        <begin position="99"/>
        <end position="495"/>
    </location>
</feature>
<gene>
    <name evidence="7" type="ORF">JOC49_002360</name>
</gene>
<dbReference type="InterPro" id="IPR039424">
    <property type="entry name" value="SBP_5"/>
</dbReference>
<organism evidence="7 8">
    <name type="scientific">Fusibacter tunisiensis</name>
    <dbReference type="NCBI Taxonomy" id="1008308"/>
    <lineage>
        <taxon>Bacteria</taxon>
        <taxon>Bacillati</taxon>
        <taxon>Bacillota</taxon>
        <taxon>Clostridia</taxon>
        <taxon>Eubacteriales</taxon>
        <taxon>Eubacteriales Family XII. Incertae Sedis</taxon>
        <taxon>Fusibacter</taxon>
    </lineage>
</organism>
<evidence type="ECO:0000313" key="7">
    <source>
        <dbReference type="EMBL" id="MBM7562799.1"/>
    </source>
</evidence>
<keyword evidence="8" id="KW-1185">Reference proteome</keyword>
<dbReference type="SUPFAM" id="SSF53850">
    <property type="entry name" value="Periplasmic binding protein-like II"/>
    <property type="match status" value="1"/>
</dbReference>
<evidence type="ECO:0000256" key="4">
    <source>
        <dbReference type="SAM" id="MobiDB-lite"/>
    </source>
</evidence>
<dbReference type="RefSeq" id="WP_204665225.1">
    <property type="nucleotide sequence ID" value="NZ_JAFBDT010000031.1"/>
</dbReference>
<evidence type="ECO:0000259" key="6">
    <source>
        <dbReference type="Pfam" id="PF00496"/>
    </source>
</evidence>
<dbReference type="PANTHER" id="PTHR30290">
    <property type="entry name" value="PERIPLASMIC BINDING COMPONENT OF ABC TRANSPORTER"/>
    <property type="match status" value="1"/>
</dbReference>
<sequence length="583" mass="65034">MKKSLILFLCLVMVTTAFLAGCSSTDEPEVAETQPAGEETTEAATEAPDTSNEPSGTLIVGITEASGNFNPLYYSSSYDGYVVDMVFEGLIALNFDGEYEGVIAKDWEYSEDGKSITFNMRDDVVFSDGQPLTAHDVVFTYLVLADPSYTGRYGSAVKDMVGYEAFYAGETDTFEGVVALDDYTVQFNFTEALRTNFSNTGYSILPKHYYGADYAVGNTAGVEAITTEAMGSGPYMIAQFRDKELVYLERNPLYSGEGYMIKEIILKFVDMTTDIVELTSGSVDLLAGVIEPTKIAEARNGGFSINSYNRSGYGYIKTNNEWGPTSEKAVRQALYYSFNVKEFVNSYYYDKDTDQVLASVQYHPFSQVSWAITDELLDSMIEYDFDLEKAKSILDEAGWTINADGYREKDGQVMELNIAAMPDHDILATLIPMWERDWGQGLGVKLNISYLEFNTILDYVIYNSDANVENWSLFFLATSITTPDPHSLYTTFHSDYIGSGNDNTSRYSNPTVDALLDEAKAIMDIEEAKPKYAEIAKILNEDAAMMPVYANTYFDLYNPKLVDFKTSSLYDWVSALKDAKIVE</sequence>
<name>A0ABS2MTS8_9FIRM</name>
<dbReference type="Pfam" id="PF00496">
    <property type="entry name" value="SBP_bac_5"/>
    <property type="match status" value="1"/>
</dbReference>
<evidence type="ECO:0000256" key="3">
    <source>
        <dbReference type="ARBA" id="ARBA00022729"/>
    </source>
</evidence>
<dbReference type="PROSITE" id="PS51257">
    <property type="entry name" value="PROKAR_LIPOPROTEIN"/>
    <property type="match status" value="1"/>
</dbReference>
<evidence type="ECO:0000256" key="1">
    <source>
        <dbReference type="ARBA" id="ARBA00005695"/>
    </source>
</evidence>
<evidence type="ECO:0000256" key="2">
    <source>
        <dbReference type="ARBA" id="ARBA00022448"/>
    </source>
</evidence>
<feature type="signal peptide" evidence="5">
    <location>
        <begin position="1"/>
        <end position="19"/>
    </location>
</feature>
<proteinExistence type="inferred from homology"/>
<keyword evidence="3 5" id="KW-0732">Signal</keyword>
<reference evidence="7 8" key="1">
    <citation type="submission" date="2021-01" db="EMBL/GenBank/DDBJ databases">
        <title>Genomic Encyclopedia of Type Strains, Phase IV (KMG-IV): sequencing the most valuable type-strain genomes for metagenomic binning, comparative biology and taxonomic classification.</title>
        <authorList>
            <person name="Goeker M."/>
        </authorList>
    </citation>
    <scope>NUCLEOTIDE SEQUENCE [LARGE SCALE GENOMIC DNA]</scope>
    <source>
        <strain evidence="7 8">DSM 24436</strain>
    </source>
</reference>
<dbReference type="EMBL" id="JAFBDT010000031">
    <property type="protein sequence ID" value="MBM7562799.1"/>
    <property type="molecule type" value="Genomic_DNA"/>
</dbReference>
<dbReference type="PANTHER" id="PTHR30290:SF9">
    <property type="entry name" value="OLIGOPEPTIDE-BINDING PROTEIN APPA"/>
    <property type="match status" value="1"/>
</dbReference>
<dbReference type="Proteomes" id="UP000767854">
    <property type="component" value="Unassembled WGS sequence"/>
</dbReference>
<dbReference type="InterPro" id="IPR000914">
    <property type="entry name" value="SBP_5_dom"/>
</dbReference>
<keyword evidence="2" id="KW-0813">Transport</keyword>
<feature type="chain" id="PRO_5047407706" evidence="5">
    <location>
        <begin position="20"/>
        <end position="583"/>
    </location>
</feature>
<feature type="compositionally biased region" description="Low complexity" evidence="4">
    <location>
        <begin position="31"/>
        <end position="50"/>
    </location>
</feature>
<dbReference type="Gene3D" id="3.10.105.10">
    <property type="entry name" value="Dipeptide-binding Protein, Domain 3"/>
    <property type="match status" value="1"/>
</dbReference>
<dbReference type="PIRSF" id="PIRSF002741">
    <property type="entry name" value="MppA"/>
    <property type="match status" value="1"/>
</dbReference>